<evidence type="ECO:0000256" key="1">
    <source>
        <dbReference type="SAM" id="Phobius"/>
    </source>
</evidence>
<reference evidence="3 4" key="1">
    <citation type="journal article" date="2018" name="Front. Microbiol.">
        <title>Genomic and genetic insights into a cosmopolitan fungus, Paecilomyces variotii (Eurotiales).</title>
        <authorList>
            <person name="Urquhart A.S."/>
            <person name="Mondo S.J."/>
            <person name="Makela M.R."/>
            <person name="Hane J.K."/>
            <person name="Wiebenga A."/>
            <person name="He G."/>
            <person name="Mihaltcheva S."/>
            <person name="Pangilinan J."/>
            <person name="Lipzen A."/>
            <person name="Barry K."/>
            <person name="de Vries R.P."/>
            <person name="Grigoriev I.V."/>
            <person name="Idnurm A."/>
        </authorList>
    </citation>
    <scope>NUCLEOTIDE SEQUENCE [LARGE SCALE GENOMIC DNA]</scope>
    <source>
        <strain evidence="3 4">CBS 101075</strain>
    </source>
</reference>
<dbReference type="EMBL" id="RCNU01000002">
    <property type="protein sequence ID" value="RWQ98685.1"/>
    <property type="molecule type" value="Genomic_DNA"/>
</dbReference>
<evidence type="ECO:0000313" key="4">
    <source>
        <dbReference type="Proteomes" id="UP000283841"/>
    </source>
</evidence>
<dbReference type="VEuPathDB" id="FungiDB:C8Q69DRAFT_179937"/>
<proteinExistence type="predicted"/>
<dbReference type="PRINTS" id="PR01217">
    <property type="entry name" value="PRICHEXTENSN"/>
</dbReference>
<dbReference type="Proteomes" id="UP000283841">
    <property type="component" value="Unassembled WGS sequence"/>
</dbReference>
<keyword evidence="4" id="KW-1185">Reference proteome</keyword>
<keyword evidence="1" id="KW-0812">Transmembrane</keyword>
<evidence type="ECO:0000256" key="2">
    <source>
        <dbReference type="SAM" id="SignalP"/>
    </source>
</evidence>
<evidence type="ECO:0000313" key="3">
    <source>
        <dbReference type="EMBL" id="RWQ98685.1"/>
    </source>
</evidence>
<dbReference type="STRING" id="264951.A0A443I3U9"/>
<dbReference type="GeneID" id="39595138"/>
<gene>
    <name evidence="3" type="ORF">C8Q69DRAFT_179937</name>
</gene>
<name>A0A443I3U9_BYSSP</name>
<feature type="transmembrane region" description="Helical" evidence="1">
    <location>
        <begin position="246"/>
        <end position="267"/>
    </location>
</feature>
<dbReference type="RefSeq" id="XP_028488330.1">
    <property type="nucleotide sequence ID" value="XM_028625861.1"/>
</dbReference>
<feature type="chain" id="PRO_5019181402" evidence="2">
    <location>
        <begin position="20"/>
        <end position="268"/>
    </location>
</feature>
<protein>
    <submittedName>
        <fullName evidence="3">Uncharacterized protein</fullName>
    </submittedName>
</protein>
<keyword evidence="2" id="KW-0732">Signal</keyword>
<organism evidence="3 4">
    <name type="scientific">Byssochlamys spectabilis</name>
    <name type="common">Paecilomyces variotii</name>
    <dbReference type="NCBI Taxonomy" id="264951"/>
    <lineage>
        <taxon>Eukaryota</taxon>
        <taxon>Fungi</taxon>
        <taxon>Dikarya</taxon>
        <taxon>Ascomycota</taxon>
        <taxon>Pezizomycotina</taxon>
        <taxon>Eurotiomycetes</taxon>
        <taxon>Eurotiomycetidae</taxon>
        <taxon>Eurotiales</taxon>
        <taxon>Thermoascaceae</taxon>
        <taxon>Paecilomyces</taxon>
    </lineage>
</organism>
<sequence length="268" mass="26923">MKSVYSAISLGLMAAAVKAQVNNGNPAIAISFEQVASCSTPVSASVVTRTETQTYCDECEHHRPTPPAWTPTPSPPVWTPAPAPPEQTVYTTVFKDLCPTGVISKTYTITEACPCTAPRPLHHMPSGFTSTVKSCHTCGPTPITETCTVPIETAPAPPAWTAPAPPAETVPAPPAWTAPAPPAPAAPESSIISVVPNQPAPLVPSSPAPTVPAGVAPVGTGVHPIPPKPSAPGSTVTPFTGGAGSVFSGAGIALSLVAGVFGAIAVAL</sequence>
<keyword evidence="1" id="KW-0472">Membrane</keyword>
<keyword evidence="1" id="KW-1133">Transmembrane helix</keyword>
<comment type="caution">
    <text evidence="3">The sequence shown here is derived from an EMBL/GenBank/DDBJ whole genome shotgun (WGS) entry which is preliminary data.</text>
</comment>
<feature type="signal peptide" evidence="2">
    <location>
        <begin position="1"/>
        <end position="19"/>
    </location>
</feature>
<accession>A0A443I3U9</accession>
<dbReference type="AlphaFoldDB" id="A0A443I3U9"/>